<dbReference type="InterPro" id="IPR036732">
    <property type="entry name" value="AFP_Neu5c_C_sf"/>
</dbReference>
<proteinExistence type="predicted"/>
<dbReference type="SUPFAM" id="SSF51269">
    <property type="entry name" value="AFP III-like domain"/>
    <property type="match status" value="1"/>
</dbReference>
<dbReference type="GO" id="GO:0047444">
    <property type="term" value="F:N-acylneuraminate-9-phosphate synthase activity"/>
    <property type="evidence" value="ECO:0007669"/>
    <property type="project" value="TreeGrafter"/>
</dbReference>
<dbReference type="InterPro" id="IPR013132">
    <property type="entry name" value="PseI/NeuA/B-like_N"/>
</dbReference>
<dbReference type="InterPro" id="IPR051690">
    <property type="entry name" value="PseI-like"/>
</dbReference>
<dbReference type="PANTHER" id="PTHR42966">
    <property type="entry name" value="N-ACETYLNEURAMINATE SYNTHASE"/>
    <property type="match status" value="1"/>
</dbReference>
<dbReference type="SUPFAM" id="SSF51569">
    <property type="entry name" value="Aldolase"/>
    <property type="match status" value="1"/>
</dbReference>
<dbReference type="RefSeq" id="WP_087715493.1">
    <property type="nucleotide sequence ID" value="NZ_MWPH01000004.1"/>
</dbReference>
<evidence type="ECO:0000259" key="1">
    <source>
        <dbReference type="PROSITE" id="PS50844"/>
    </source>
</evidence>
<dbReference type="OrthoDB" id="71219at2157"/>
<dbReference type="PANTHER" id="PTHR42966:SF1">
    <property type="entry name" value="SIALIC ACID SYNTHASE"/>
    <property type="match status" value="1"/>
</dbReference>
<dbReference type="Pfam" id="PF03102">
    <property type="entry name" value="NeuB"/>
    <property type="match status" value="1"/>
</dbReference>
<evidence type="ECO:0000313" key="2">
    <source>
        <dbReference type="EMBL" id="OVE83135.1"/>
    </source>
</evidence>
<dbReference type="InterPro" id="IPR057736">
    <property type="entry name" value="SAF_PseI/NeuA/NeuB"/>
</dbReference>
<dbReference type="Gene3D" id="3.20.20.70">
    <property type="entry name" value="Aldolase class I"/>
    <property type="match status" value="1"/>
</dbReference>
<dbReference type="SMART" id="SM00858">
    <property type="entry name" value="SAF"/>
    <property type="match status" value="1"/>
</dbReference>
<dbReference type="AlphaFoldDB" id="A0A202E4C2"/>
<reference evidence="2 3" key="1">
    <citation type="submission" date="2017-02" db="EMBL/GenBank/DDBJ databases">
        <title>Natronthermophilus aegyptiacus gen. nov.,sp. nov., an aerobic, extremely halophilic alkalithermophilic archaeon isolated from the athalassohaline Wadi An Natrun, Egypt.</title>
        <authorList>
            <person name="Zhao B."/>
        </authorList>
    </citation>
    <scope>NUCLEOTIDE SEQUENCE [LARGE SCALE GENOMIC DNA]</scope>
    <source>
        <strain evidence="2 3">CGMCC 1.3597</strain>
    </source>
</reference>
<dbReference type="InterPro" id="IPR013785">
    <property type="entry name" value="Aldolase_TIM"/>
</dbReference>
<keyword evidence="3" id="KW-1185">Reference proteome</keyword>
<dbReference type="Proteomes" id="UP000196084">
    <property type="component" value="Unassembled WGS sequence"/>
</dbReference>
<accession>A0A202E4C2</accession>
<name>A0A202E4C2_9EURY</name>
<feature type="domain" description="AFP-like" evidence="1">
    <location>
        <begin position="302"/>
        <end position="357"/>
    </location>
</feature>
<sequence length="357" mass="39925">MKINNIDIENRTQPYLIAEIGVNYFDIAEQRGISPIAAAKEMVREAATAGVDAVKFQSYSADQLASKNSPAYWDTSEESTESQYELFAQYDDFGEAEFEEIATWTAENHDVDFLSTPFDFHAVEYLEDLVPAYKIASADITNHPLLRQIAQKEKPVLLSTGASTIGEIDQAVRVIEDEVEDPEICLLHCILQYPTDPENANLGMINHLDEVYPEYMIGYSDHVPPDDGMVTLLNSVVNGAEVIEKHFTLDKSLEGNDHYHAMDPEDVRTFRENVDHLSVTTGRSKKEPISAETDSREYARRSLVAATEIKPGEAITREQLAIKRPGTGISPTMLDTIVGRKAREQIALDSILTWDLV</sequence>
<dbReference type="EMBL" id="MWPH01000004">
    <property type="protein sequence ID" value="OVE83135.1"/>
    <property type="molecule type" value="Genomic_DNA"/>
</dbReference>
<dbReference type="Pfam" id="PF08666">
    <property type="entry name" value="SAF"/>
    <property type="match status" value="1"/>
</dbReference>
<protein>
    <submittedName>
        <fullName evidence="2">Acetylneuraminic acid synthetase</fullName>
    </submittedName>
</protein>
<comment type="caution">
    <text evidence="2">The sequence shown here is derived from an EMBL/GenBank/DDBJ whole genome shotgun (WGS) entry which is preliminary data.</text>
</comment>
<organism evidence="2 3">
    <name type="scientific">Natronolimnobius baerhuensis</name>
    <dbReference type="NCBI Taxonomy" id="253108"/>
    <lineage>
        <taxon>Archaea</taxon>
        <taxon>Methanobacteriati</taxon>
        <taxon>Methanobacteriota</taxon>
        <taxon>Stenosarchaea group</taxon>
        <taxon>Halobacteria</taxon>
        <taxon>Halobacteriales</taxon>
        <taxon>Natrialbaceae</taxon>
        <taxon>Natronolimnobius</taxon>
    </lineage>
</organism>
<evidence type="ECO:0000313" key="3">
    <source>
        <dbReference type="Proteomes" id="UP000196084"/>
    </source>
</evidence>
<dbReference type="Gene3D" id="3.90.1210.10">
    <property type="entry name" value="Antifreeze-like/N-acetylneuraminic acid synthase C-terminal domain"/>
    <property type="match status" value="1"/>
</dbReference>
<dbReference type="InterPro" id="IPR013974">
    <property type="entry name" value="SAF"/>
</dbReference>
<dbReference type="InterPro" id="IPR006190">
    <property type="entry name" value="SAF_AFP_Neu5Ac"/>
</dbReference>
<dbReference type="GO" id="GO:0016051">
    <property type="term" value="P:carbohydrate biosynthetic process"/>
    <property type="evidence" value="ECO:0007669"/>
    <property type="project" value="InterPro"/>
</dbReference>
<dbReference type="PROSITE" id="PS50844">
    <property type="entry name" value="AFP_LIKE"/>
    <property type="match status" value="1"/>
</dbReference>
<dbReference type="CDD" id="cd11615">
    <property type="entry name" value="SAF_NeuB_like"/>
    <property type="match status" value="1"/>
</dbReference>
<gene>
    <name evidence="2" type="ORF">B2G88_17140</name>
</gene>